<keyword evidence="4 9" id="KW-0999">Mitochondrion inner membrane</keyword>
<keyword evidence="8 9" id="KW-0472">Membrane</keyword>
<comment type="similarity">
    <text evidence="1 9">Belongs to the complex I NDUFS4 subunit family.</text>
</comment>
<keyword evidence="3 9" id="KW-0679">Respiratory chain</keyword>
<evidence type="ECO:0000256" key="3">
    <source>
        <dbReference type="ARBA" id="ARBA00022660"/>
    </source>
</evidence>
<dbReference type="InterPro" id="IPR038532">
    <property type="entry name" value="NDUFS4-like_sf"/>
</dbReference>
<reference evidence="11" key="1">
    <citation type="journal article" date="2020" name="bioRxiv">
        <title>Comparative genomics of Chlamydomonas.</title>
        <authorList>
            <person name="Craig R.J."/>
            <person name="Hasan A.R."/>
            <person name="Ness R.W."/>
            <person name="Keightley P.D."/>
        </authorList>
    </citation>
    <scope>NUCLEOTIDE SEQUENCE</scope>
    <source>
        <strain evidence="11">CCAP 11/173</strain>
    </source>
</reference>
<evidence type="ECO:0000256" key="6">
    <source>
        <dbReference type="ARBA" id="ARBA00022982"/>
    </source>
</evidence>
<feature type="region of interest" description="Disordered" evidence="10">
    <location>
        <begin position="236"/>
        <end position="288"/>
    </location>
</feature>
<dbReference type="Pfam" id="PF04800">
    <property type="entry name" value="NDUS4"/>
    <property type="match status" value="1"/>
</dbReference>
<evidence type="ECO:0000256" key="7">
    <source>
        <dbReference type="ARBA" id="ARBA00023128"/>
    </source>
</evidence>
<keyword evidence="5 9" id="KW-0809">Transit peptide</keyword>
<evidence type="ECO:0000256" key="2">
    <source>
        <dbReference type="ARBA" id="ARBA00022448"/>
    </source>
</evidence>
<evidence type="ECO:0000313" key="11">
    <source>
        <dbReference type="EMBL" id="KAG2453781.1"/>
    </source>
</evidence>
<dbReference type="InterPro" id="IPR006885">
    <property type="entry name" value="NADH_UbQ_FeS_4_mit-like"/>
</dbReference>
<evidence type="ECO:0000256" key="4">
    <source>
        <dbReference type="ARBA" id="ARBA00022792"/>
    </source>
</evidence>
<comment type="caution">
    <text evidence="11">The sequence shown here is derived from an EMBL/GenBank/DDBJ whole genome shotgun (WGS) entry which is preliminary data.</text>
</comment>
<dbReference type="EMBL" id="JAEHOD010000003">
    <property type="protein sequence ID" value="KAG2453781.1"/>
    <property type="molecule type" value="Genomic_DNA"/>
</dbReference>
<keyword evidence="12" id="KW-1185">Reference proteome</keyword>
<dbReference type="OrthoDB" id="3089at2759"/>
<dbReference type="PANTHER" id="PTHR12219">
    <property type="entry name" value="NADH-UBIQUINONE OXIDOREDUCTASE"/>
    <property type="match status" value="1"/>
</dbReference>
<accession>A0A835WW78</accession>
<evidence type="ECO:0000256" key="9">
    <source>
        <dbReference type="RuleBase" id="RU367010"/>
    </source>
</evidence>
<proteinExistence type="inferred from homology"/>
<protein>
    <recommendedName>
        <fullName evidence="9">NADH dehydrogenase [ubiquinone] iron-sulfur protein 4, mitochondrial</fullName>
    </recommendedName>
</protein>
<sequence>MFAMLTTPGCCERWAECSWGACGSGGVSAASSVRSLNTQQGAGPKPPAAAAGAKADSPPPSPPAGSAPAGGSDAQVAVASRPVGPQDYSIAMKEAHKLASVPHGAPLHPGEVGPLSGLPRQNMDPGRVLIFSNSKSPEQQGRQKTAFNRSFPHWSIEYLDQAPKWVNPLMGWTSTADTKHQAAVSMQFYSAQEAVAFCERQGWQYEIQEPNVPRDTRSRRYAAYGDNFSIKRHGIPDLSHLPSENATAAPQKNAAAGTRIAQREDAGGGAGSGKAPDGHSSKSSAGGV</sequence>
<evidence type="ECO:0000256" key="8">
    <source>
        <dbReference type="ARBA" id="ARBA00023136"/>
    </source>
</evidence>
<keyword evidence="6 9" id="KW-0249">Electron transport</keyword>
<dbReference type="PANTHER" id="PTHR12219:SF8">
    <property type="entry name" value="NADH DEHYDROGENASE [UBIQUINONE] IRON-SULFUR PROTEIN 4, MITOCHONDRIAL"/>
    <property type="match status" value="1"/>
</dbReference>
<feature type="compositionally biased region" description="Low complexity" evidence="10">
    <location>
        <begin position="246"/>
        <end position="256"/>
    </location>
</feature>
<keyword evidence="2 9" id="KW-0813">Transport</keyword>
<evidence type="ECO:0000256" key="1">
    <source>
        <dbReference type="ARBA" id="ARBA00005882"/>
    </source>
</evidence>
<dbReference type="GO" id="GO:0005743">
    <property type="term" value="C:mitochondrial inner membrane"/>
    <property type="evidence" value="ECO:0007669"/>
    <property type="project" value="UniProtKB-SubCell"/>
</dbReference>
<feature type="region of interest" description="Disordered" evidence="10">
    <location>
        <begin position="33"/>
        <end position="81"/>
    </location>
</feature>
<comment type="subcellular location">
    <subcellularLocation>
        <location evidence="9">Mitochondrion inner membrane</location>
        <topology evidence="9">Peripheral membrane protein</topology>
        <orientation evidence="9">Matrix side</orientation>
    </subcellularLocation>
</comment>
<name>A0A835WW78_9CHLO</name>
<evidence type="ECO:0000256" key="5">
    <source>
        <dbReference type="ARBA" id="ARBA00022946"/>
    </source>
</evidence>
<evidence type="ECO:0000256" key="10">
    <source>
        <dbReference type="SAM" id="MobiDB-lite"/>
    </source>
</evidence>
<dbReference type="Proteomes" id="UP000613740">
    <property type="component" value="Unassembled WGS sequence"/>
</dbReference>
<evidence type="ECO:0000313" key="12">
    <source>
        <dbReference type="Proteomes" id="UP000613740"/>
    </source>
</evidence>
<comment type="function">
    <text evidence="9">Accessory subunit of the mitochondrial membrane respiratory chain NADH dehydrogenase (Complex I), that is believed not to be involved in catalysis. Complex I functions in the transfer of electrons from NADH to the respiratory chain. The immediate electron acceptor for the enzyme is believed to be ubiquinone.</text>
</comment>
<keyword evidence="7 9" id="KW-0496">Mitochondrion</keyword>
<organism evidence="11 12">
    <name type="scientific">Chlamydomonas schloesseri</name>
    <dbReference type="NCBI Taxonomy" id="2026947"/>
    <lineage>
        <taxon>Eukaryota</taxon>
        <taxon>Viridiplantae</taxon>
        <taxon>Chlorophyta</taxon>
        <taxon>core chlorophytes</taxon>
        <taxon>Chlorophyceae</taxon>
        <taxon>CS clade</taxon>
        <taxon>Chlamydomonadales</taxon>
        <taxon>Chlamydomonadaceae</taxon>
        <taxon>Chlamydomonas</taxon>
    </lineage>
</organism>
<dbReference type="Gene3D" id="3.30.160.190">
    <property type="entry name" value="atu1810 like domain"/>
    <property type="match status" value="1"/>
</dbReference>
<gene>
    <name evidence="11" type="ORF">HYH02_001990</name>
</gene>
<dbReference type="AlphaFoldDB" id="A0A835WW78"/>
<dbReference type="GO" id="GO:0022900">
    <property type="term" value="P:electron transport chain"/>
    <property type="evidence" value="ECO:0007669"/>
    <property type="project" value="InterPro"/>
</dbReference>